<dbReference type="GO" id="GO:0005737">
    <property type="term" value="C:cytoplasm"/>
    <property type="evidence" value="ECO:0007669"/>
    <property type="project" value="TreeGrafter"/>
</dbReference>
<dbReference type="PANTHER" id="PTHR48051:SF1">
    <property type="entry name" value="RAS SUPPRESSOR PROTEIN 1"/>
    <property type="match status" value="1"/>
</dbReference>
<dbReference type="Proteomes" id="UP000265427">
    <property type="component" value="Unassembled WGS sequence"/>
</dbReference>
<proteinExistence type="predicted"/>
<feature type="signal peptide" evidence="3">
    <location>
        <begin position="1"/>
        <end position="16"/>
    </location>
</feature>
<keyword evidence="2" id="KW-0677">Repeat</keyword>
<name>A0A396ZSY0_APHAT</name>
<dbReference type="InterPro" id="IPR032675">
    <property type="entry name" value="LRR_dom_sf"/>
</dbReference>
<evidence type="ECO:0000313" key="5">
    <source>
        <dbReference type="Proteomes" id="UP000265427"/>
    </source>
</evidence>
<dbReference type="Gene3D" id="3.80.10.10">
    <property type="entry name" value="Ribonuclease Inhibitor"/>
    <property type="match status" value="1"/>
</dbReference>
<dbReference type="AlphaFoldDB" id="A0A396ZSY0"/>
<dbReference type="InterPro" id="IPR003591">
    <property type="entry name" value="Leu-rich_rpt_typical-subtyp"/>
</dbReference>
<gene>
    <name evidence="4" type="ORF">DYB36_010569</name>
</gene>
<feature type="chain" id="PRO_5017328966" description="U2A'/phosphoprotein 32 family A C-terminal domain-containing protein" evidence="3">
    <location>
        <begin position="17"/>
        <end position="137"/>
    </location>
</feature>
<evidence type="ECO:0000313" key="4">
    <source>
        <dbReference type="EMBL" id="RHX98792.1"/>
    </source>
</evidence>
<accession>A0A396ZSY0</accession>
<dbReference type="InterPro" id="IPR001611">
    <property type="entry name" value="Leu-rich_rpt"/>
</dbReference>
<dbReference type="VEuPathDB" id="FungiDB:H257_14616"/>
<protein>
    <recommendedName>
        <fullName evidence="6">U2A'/phosphoprotein 32 family A C-terminal domain-containing protein</fullName>
    </recommendedName>
</protein>
<dbReference type="SUPFAM" id="SSF52058">
    <property type="entry name" value="L domain-like"/>
    <property type="match status" value="1"/>
</dbReference>
<keyword evidence="1" id="KW-0433">Leucine-rich repeat</keyword>
<keyword evidence="3" id="KW-0732">Signal</keyword>
<evidence type="ECO:0000256" key="1">
    <source>
        <dbReference type="ARBA" id="ARBA00022614"/>
    </source>
</evidence>
<evidence type="ECO:0000256" key="2">
    <source>
        <dbReference type="ARBA" id="ARBA00022737"/>
    </source>
</evidence>
<dbReference type="EMBL" id="QUSZ01009735">
    <property type="protein sequence ID" value="RHX98792.1"/>
    <property type="molecule type" value="Genomic_DNA"/>
</dbReference>
<reference evidence="4 5" key="1">
    <citation type="submission" date="2018-08" db="EMBL/GenBank/DDBJ databases">
        <title>Aphanomyces genome sequencing and annotation.</title>
        <authorList>
            <person name="Minardi D."/>
            <person name="Oidtmann B."/>
            <person name="Van Der Giezen M."/>
            <person name="Studholme D.J."/>
        </authorList>
    </citation>
    <scope>NUCLEOTIDE SEQUENCE [LARGE SCALE GENOMIC DNA]</scope>
    <source>
        <strain evidence="4 5">Kv</strain>
    </source>
</reference>
<organism evidence="4 5">
    <name type="scientific">Aphanomyces astaci</name>
    <name type="common">Crayfish plague agent</name>
    <dbReference type="NCBI Taxonomy" id="112090"/>
    <lineage>
        <taxon>Eukaryota</taxon>
        <taxon>Sar</taxon>
        <taxon>Stramenopiles</taxon>
        <taxon>Oomycota</taxon>
        <taxon>Saprolegniomycetes</taxon>
        <taxon>Saprolegniales</taxon>
        <taxon>Verrucalvaceae</taxon>
        <taxon>Aphanomyces</taxon>
    </lineage>
</organism>
<evidence type="ECO:0008006" key="6">
    <source>
        <dbReference type="Google" id="ProtNLM"/>
    </source>
</evidence>
<dbReference type="InterPro" id="IPR050216">
    <property type="entry name" value="LRR_domain-containing"/>
</dbReference>
<dbReference type="SMART" id="SM00369">
    <property type="entry name" value="LRR_TYP"/>
    <property type="match status" value="2"/>
</dbReference>
<dbReference type="Pfam" id="PF13855">
    <property type="entry name" value="LRR_8"/>
    <property type="match status" value="1"/>
</dbReference>
<evidence type="ECO:0000256" key="3">
    <source>
        <dbReference type="SAM" id="SignalP"/>
    </source>
</evidence>
<sequence length="137" mass="15042">MPFIVVFVITTLVGNALDKLPKDLGALISLRKVYLQDNMLTKLHASLGRCTRLEVINIENNSLTKVAKRIGDLPRLKHLLLAGNHLESLPFNPYEKLGGLRRLTLTGNKLSPELMKLEGRAPSTAAAIAETDEDDDG</sequence>
<dbReference type="PANTHER" id="PTHR48051">
    <property type="match status" value="1"/>
</dbReference>
<comment type="caution">
    <text evidence="4">The sequence shown here is derived from an EMBL/GenBank/DDBJ whole genome shotgun (WGS) entry which is preliminary data.</text>
</comment>